<proteinExistence type="predicted"/>
<evidence type="ECO:0000313" key="2">
    <source>
        <dbReference type="Proteomes" id="UP000838878"/>
    </source>
</evidence>
<dbReference type="EMBL" id="OV170226">
    <property type="protein sequence ID" value="CAH0727292.1"/>
    <property type="molecule type" value="Genomic_DNA"/>
</dbReference>
<sequence length="102" mass="11154">MRGGDMIGVGLRRVTVQQLDERVTDSGHSDTYHRRLQLGRYGFGLYLHCNTRHSARSHSRGALGAPGSGLARRPAHRPATACARTSLCNTPLISFIPIDCIL</sequence>
<evidence type="ECO:0000313" key="1">
    <source>
        <dbReference type="EMBL" id="CAH0727292.1"/>
    </source>
</evidence>
<accession>A0A8J9V8Q4</accession>
<protein>
    <submittedName>
        <fullName evidence="1">Uncharacterized protein</fullName>
    </submittedName>
</protein>
<dbReference type="Proteomes" id="UP000838878">
    <property type="component" value="Chromosome 6"/>
</dbReference>
<dbReference type="AlphaFoldDB" id="A0A8J9V8Q4"/>
<feature type="non-terminal residue" evidence="1">
    <location>
        <position position="102"/>
    </location>
</feature>
<keyword evidence="2" id="KW-1185">Reference proteome</keyword>
<name>A0A8J9V8Q4_9NEOP</name>
<reference evidence="1" key="1">
    <citation type="submission" date="2021-12" db="EMBL/GenBank/DDBJ databases">
        <authorList>
            <person name="Martin H S."/>
        </authorList>
    </citation>
    <scope>NUCLEOTIDE SEQUENCE</scope>
</reference>
<organism evidence="1 2">
    <name type="scientific">Brenthis ino</name>
    <name type="common">lesser marbled fritillary</name>
    <dbReference type="NCBI Taxonomy" id="405034"/>
    <lineage>
        <taxon>Eukaryota</taxon>
        <taxon>Metazoa</taxon>
        <taxon>Ecdysozoa</taxon>
        <taxon>Arthropoda</taxon>
        <taxon>Hexapoda</taxon>
        <taxon>Insecta</taxon>
        <taxon>Pterygota</taxon>
        <taxon>Neoptera</taxon>
        <taxon>Endopterygota</taxon>
        <taxon>Lepidoptera</taxon>
        <taxon>Glossata</taxon>
        <taxon>Ditrysia</taxon>
        <taxon>Papilionoidea</taxon>
        <taxon>Nymphalidae</taxon>
        <taxon>Heliconiinae</taxon>
        <taxon>Argynnini</taxon>
        <taxon>Brenthis</taxon>
    </lineage>
</organism>
<gene>
    <name evidence="1" type="ORF">BINO364_LOCUS12656</name>
</gene>